<name>A0A3L6NVN6_FUSOX</name>
<evidence type="ECO:0000256" key="1">
    <source>
        <dbReference type="SAM" id="MobiDB-lite"/>
    </source>
</evidence>
<dbReference type="Proteomes" id="UP000270866">
    <property type="component" value="Chromosome 5"/>
</dbReference>
<feature type="region of interest" description="Disordered" evidence="1">
    <location>
        <begin position="81"/>
        <end position="114"/>
    </location>
</feature>
<feature type="transmembrane region" description="Helical" evidence="2">
    <location>
        <begin position="6"/>
        <end position="26"/>
    </location>
</feature>
<proteinExistence type="predicted"/>
<keyword evidence="2" id="KW-0472">Membrane</keyword>
<keyword evidence="2" id="KW-0812">Transmembrane</keyword>
<dbReference type="AlphaFoldDB" id="A0A3L6NVN6"/>
<evidence type="ECO:0000313" key="3">
    <source>
        <dbReference type="EMBL" id="RKK22796.1"/>
    </source>
</evidence>
<protein>
    <submittedName>
        <fullName evidence="3">Uncharacterized protein</fullName>
    </submittedName>
</protein>
<accession>A0A3L6NVN6</accession>
<reference evidence="3 4" key="1">
    <citation type="journal article" date="2018" name="Sci. Rep.">
        <title>Characterisation of pathogen-specific regions and novel effector candidates in Fusarium oxysporum f. sp. cepae.</title>
        <authorList>
            <person name="Armitage A.D."/>
            <person name="Taylor A."/>
            <person name="Sobczyk M.K."/>
            <person name="Baxter L."/>
            <person name="Greenfield B.P."/>
            <person name="Bates H.J."/>
            <person name="Wilson F."/>
            <person name="Jackson A.C."/>
            <person name="Ott S."/>
            <person name="Harrison R.J."/>
            <person name="Clarkson J.P."/>
        </authorList>
    </citation>
    <scope>NUCLEOTIDE SEQUENCE [LARGE SCALE GENOMIC DNA]</scope>
    <source>
        <strain evidence="3 4">FoC_Fus2</strain>
    </source>
</reference>
<keyword evidence="2" id="KW-1133">Transmembrane helix</keyword>
<comment type="caution">
    <text evidence="3">The sequence shown here is derived from an EMBL/GenBank/DDBJ whole genome shotgun (WGS) entry which is preliminary data.</text>
</comment>
<evidence type="ECO:0000313" key="4">
    <source>
        <dbReference type="Proteomes" id="UP000270866"/>
    </source>
</evidence>
<organism evidence="3 4">
    <name type="scientific">Fusarium oxysporum f. sp. cepae</name>
    <dbReference type="NCBI Taxonomy" id="396571"/>
    <lineage>
        <taxon>Eukaryota</taxon>
        <taxon>Fungi</taxon>
        <taxon>Dikarya</taxon>
        <taxon>Ascomycota</taxon>
        <taxon>Pezizomycotina</taxon>
        <taxon>Sordariomycetes</taxon>
        <taxon>Hypocreomycetidae</taxon>
        <taxon>Hypocreales</taxon>
        <taxon>Nectriaceae</taxon>
        <taxon>Fusarium</taxon>
        <taxon>Fusarium oxysporum species complex</taxon>
    </lineage>
</organism>
<sequence length="114" mass="11539">MELSSEAIIAIIGVAVNIPAAAIILWRVCSRVSSKRASANHSAAPAEPTTQVEAVIGLTTATSSDAQAPFASEGVGVPVKSTTEVAQQSTSEAIASSTTNSDAHPEFTTSPSND</sequence>
<gene>
    <name evidence="3" type="ORF">BFJ65_g5387</name>
</gene>
<evidence type="ECO:0000256" key="2">
    <source>
        <dbReference type="SAM" id="Phobius"/>
    </source>
</evidence>
<dbReference type="EMBL" id="MRCU01000003">
    <property type="protein sequence ID" value="RKK22796.1"/>
    <property type="molecule type" value="Genomic_DNA"/>
</dbReference>